<dbReference type="PANTHER" id="PTHR43798:SF33">
    <property type="entry name" value="HYDROLASE, PUTATIVE (AFU_ORTHOLOGUE AFUA_2G14860)-RELATED"/>
    <property type="match status" value="1"/>
</dbReference>
<keyword evidence="2" id="KW-0378">Hydrolase</keyword>
<feature type="domain" description="AB hydrolase-1" evidence="1">
    <location>
        <begin position="68"/>
        <end position="344"/>
    </location>
</feature>
<dbReference type="InterPro" id="IPR050266">
    <property type="entry name" value="AB_hydrolase_sf"/>
</dbReference>
<sequence length="353" mass="39157">MYILLIVLAFLVVCVAGALGCFFYRNLHPLDERYQSQTLAAGFSEKKASLADGSVLNYGEGPDNGPALLLIHGQGVSWEDYAAVLPELSKSYHVFAVDCFGHGQSSHDPALYSCAANGQALIGFMEQTIGEKCFVSGHSSGGVLAAWLGANAPAWVNGVLLEDPPLFEVTPEEMQEGNACFAWKDTFVTIHSFLNQTEETDFEVYYFKNGYMVSLFGGLKDKVAQAVETFRNEHPDQGPRIFWIPYSWLRLMNSFDNYDLAFGETFYDGSWIKGIDQETMLKTIQCPTVYLKAETNYGKDGVLYAANTDDDARKVQACLAHCDTITIKSGHDIHYEHPDAFLAALEQLRQETN</sequence>
<reference evidence="2 3" key="1">
    <citation type="journal article" date="2020" name="mSystems">
        <title>Defining Genomic and Predicted Metabolic Features of the Acetobacterium Genus.</title>
        <authorList>
            <person name="Ross D.E."/>
            <person name="Marshall C.W."/>
            <person name="Gulliver D."/>
            <person name="May H.D."/>
            <person name="Norman R.S."/>
        </authorList>
    </citation>
    <scope>NUCLEOTIDE SEQUENCE [LARGE SCALE GENOMIC DNA]</scope>
    <source>
        <strain evidence="2 3">DSM 8238</strain>
    </source>
</reference>
<dbReference type="InterPro" id="IPR029058">
    <property type="entry name" value="AB_hydrolase_fold"/>
</dbReference>
<evidence type="ECO:0000259" key="1">
    <source>
        <dbReference type="Pfam" id="PF12697"/>
    </source>
</evidence>
<evidence type="ECO:0000313" key="3">
    <source>
        <dbReference type="Proteomes" id="UP000603234"/>
    </source>
</evidence>
<evidence type="ECO:0000313" key="2">
    <source>
        <dbReference type="EMBL" id="MBC3805558.1"/>
    </source>
</evidence>
<dbReference type="GO" id="GO:0032259">
    <property type="term" value="P:methylation"/>
    <property type="evidence" value="ECO:0007669"/>
    <property type="project" value="UniProtKB-KW"/>
</dbReference>
<dbReference type="GO" id="GO:0008168">
    <property type="term" value="F:methyltransferase activity"/>
    <property type="evidence" value="ECO:0007669"/>
    <property type="project" value="UniProtKB-KW"/>
</dbReference>
<keyword evidence="2" id="KW-0489">Methyltransferase</keyword>
<dbReference type="Proteomes" id="UP000603234">
    <property type="component" value="Unassembled WGS sequence"/>
</dbReference>
<name>A0ABR6WYN6_9FIRM</name>
<dbReference type="PANTHER" id="PTHR43798">
    <property type="entry name" value="MONOACYLGLYCEROL LIPASE"/>
    <property type="match status" value="1"/>
</dbReference>
<dbReference type="SUPFAM" id="SSF53474">
    <property type="entry name" value="alpha/beta-Hydrolases"/>
    <property type="match status" value="1"/>
</dbReference>
<accession>A0ABR6WYN6</accession>
<proteinExistence type="predicted"/>
<dbReference type="Gene3D" id="3.40.50.1820">
    <property type="entry name" value="alpha/beta hydrolase"/>
    <property type="match status" value="1"/>
</dbReference>
<dbReference type="InterPro" id="IPR000073">
    <property type="entry name" value="AB_hydrolase_1"/>
</dbReference>
<keyword evidence="3" id="KW-1185">Reference proteome</keyword>
<dbReference type="GO" id="GO:0016787">
    <property type="term" value="F:hydrolase activity"/>
    <property type="evidence" value="ECO:0007669"/>
    <property type="project" value="UniProtKB-KW"/>
</dbReference>
<gene>
    <name evidence="2" type="ORF">GH808_14165</name>
</gene>
<protein>
    <submittedName>
        <fullName evidence="2">Alpha/beta fold hydrolase</fullName>
    </submittedName>
</protein>
<dbReference type="EMBL" id="WJBC01000035">
    <property type="protein sequence ID" value="MBC3805558.1"/>
    <property type="molecule type" value="Genomic_DNA"/>
</dbReference>
<organism evidence="2 3">
    <name type="scientific">Acetobacterium fimetarium</name>
    <dbReference type="NCBI Taxonomy" id="52691"/>
    <lineage>
        <taxon>Bacteria</taxon>
        <taxon>Bacillati</taxon>
        <taxon>Bacillota</taxon>
        <taxon>Clostridia</taxon>
        <taxon>Eubacteriales</taxon>
        <taxon>Eubacteriaceae</taxon>
        <taxon>Acetobacterium</taxon>
    </lineage>
</organism>
<keyword evidence="2" id="KW-0808">Transferase</keyword>
<comment type="caution">
    <text evidence="2">The sequence shown here is derived from an EMBL/GenBank/DDBJ whole genome shotgun (WGS) entry which is preliminary data.</text>
</comment>
<dbReference type="Pfam" id="PF12697">
    <property type="entry name" value="Abhydrolase_6"/>
    <property type="match status" value="1"/>
</dbReference>